<dbReference type="EMBL" id="JBHLWV010000026">
    <property type="protein sequence ID" value="MFC0316023.1"/>
    <property type="molecule type" value="Genomic_DNA"/>
</dbReference>
<gene>
    <name evidence="7" type="ORF">ACFFJD_14310</name>
</gene>
<feature type="transmembrane region" description="Helical" evidence="6">
    <location>
        <begin position="21"/>
        <end position="44"/>
    </location>
</feature>
<dbReference type="PANTHER" id="PTHR23513:SF11">
    <property type="entry name" value="STAPHYLOFERRIN A TRANSPORTER"/>
    <property type="match status" value="1"/>
</dbReference>
<comment type="caution">
    <text evidence="7">The sequence shown here is derived from an EMBL/GenBank/DDBJ whole genome shotgun (WGS) entry which is preliminary data.</text>
</comment>
<dbReference type="InterPro" id="IPR036259">
    <property type="entry name" value="MFS_trans_sf"/>
</dbReference>
<accession>A0ABV6HAW1</accession>
<evidence type="ECO:0000256" key="3">
    <source>
        <dbReference type="ARBA" id="ARBA00022692"/>
    </source>
</evidence>
<dbReference type="Pfam" id="PF07690">
    <property type="entry name" value="MFS_1"/>
    <property type="match status" value="1"/>
</dbReference>
<keyword evidence="8" id="KW-1185">Reference proteome</keyword>
<keyword evidence="5 6" id="KW-0472">Membrane</keyword>
<feature type="transmembrane region" description="Helical" evidence="6">
    <location>
        <begin position="112"/>
        <end position="130"/>
    </location>
</feature>
<organism evidence="7 8">
    <name type="scientific">Gordonia phosphorivorans</name>
    <dbReference type="NCBI Taxonomy" id="1056982"/>
    <lineage>
        <taxon>Bacteria</taxon>
        <taxon>Bacillati</taxon>
        <taxon>Actinomycetota</taxon>
        <taxon>Actinomycetes</taxon>
        <taxon>Mycobacteriales</taxon>
        <taxon>Gordoniaceae</taxon>
        <taxon>Gordonia</taxon>
    </lineage>
</organism>
<dbReference type="Proteomes" id="UP001589783">
    <property type="component" value="Unassembled WGS sequence"/>
</dbReference>
<keyword evidence="2" id="KW-1003">Cell membrane</keyword>
<sequence length="450" mass="46789">MTTDAATRLPRVLRPFALRRYRWLVAGLALALFGDGVWLIALIWQVIALGGGPGAVSLASGIAAGGMVVATLLGGVLADRISQRTIIIGLETVKLLAFASVGVAALLDVLTFAHLVTAALLAGITTGMYYPAYSALLPRVVDAVHLLAANGIEGFLRPVLLQAAGPLLAGVIVGAASPATAIGVAAVTCVLAAACYAAMGPIPEADAATADTDDREARPPATRPAAHPVTSILTDLGEGFAYMWRTRWLWASLFYFSFLLLMVMGPLEVLVPFALRDRVGGDASDHAMVLAAFGAGAALGAFVLASRPMPRRYLSVIFGVWALAAVPLVIMGLAGSVAWFVAAGFLLGLLLDGPMVLWGTLLQRRVPTALLGRISGLDFFVSAALMPVSMAIAAPISSVIGVTATFVLAGLLPIPVAAAFYVWGRLWRDEIDHPLHAVEIDVPLDSSTSA</sequence>
<feature type="transmembrane region" description="Helical" evidence="6">
    <location>
        <begin position="56"/>
        <end position="78"/>
    </location>
</feature>
<feature type="transmembrane region" description="Helical" evidence="6">
    <location>
        <begin position="337"/>
        <end position="358"/>
    </location>
</feature>
<feature type="transmembrane region" description="Helical" evidence="6">
    <location>
        <begin position="399"/>
        <end position="423"/>
    </location>
</feature>
<comment type="subcellular location">
    <subcellularLocation>
        <location evidence="1">Cell membrane</location>
        <topology evidence="1">Multi-pass membrane protein</topology>
    </subcellularLocation>
</comment>
<feature type="transmembrane region" description="Helical" evidence="6">
    <location>
        <begin position="85"/>
        <end position="106"/>
    </location>
</feature>
<keyword evidence="3 6" id="KW-0812">Transmembrane</keyword>
<dbReference type="PANTHER" id="PTHR23513">
    <property type="entry name" value="INTEGRAL MEMBRANE EFFLUX PROTEIN-RELATED"/>
    <property type="match status" value="1"/>
</dbReference>
<dbReference type="InterPro" id="IPR011701">
    <property type="entry name" value="MFS"/>
</dbReference>
<evidence type="ECO:0000256" key="2">
    <source>
        <dbReference type="ARBA" id="ARBA00022475"/>
    </source>
</evidence>
<dbReference type="SUPFAM" id="SSF103473">
    <property type="entry name" value="MFS general substrate transporter"/>
    <property type="match status" value="1"/>
</dbReference>
<name>A0ABV6HAW1_9ACTN</name>
<dbReference type="Gene3D" id="1.20.1250.20">
    <property type="entry name" value="MFS general substrate transporter like domains"/>
    <property type="match status" value="1"/>
</dbReference>
<dbReference type="CDD" id="cd06173">
    <property type="entry name" value="MFS_MefA_like"/>
    <property type="match status" value="1"/>
</dbReference>
<evidence type="ECO:0000256" key="6">
    <source>
        <dbReference type="SAM" id="Phobius"/>
    </source>
</evidence>
<feature type="transmembrane region" description="Helical" evidence="6">
    <location>
        <begin position="253"/>
        <end position="275"/>
    </location>
</feature>
<protein>
    <submittedName>
        <fullName evidence="7">MFS transporter</fullName>
    </submittedName>
</protein>
<proteinExistence type="predicted"/>
<reference evidence="7 8" key="1">
    <citation type="submission" date="2024-09" db="EMBL/GenBank/DDBJ databases">
        <authorList>
            <person name="Sun Q."/>
            <person name="Mori K."/>
        </authorList>
    </citation>
    <scope>NUCLEOTIDE SEQUENCE [LARGE SCALE GENOMIC DNA]</scope>
    <source>
        <strain evidence="7 8">CCM 7957</strain>
    </source>
</reference>
<evidence type="ECO:0000256" key="4">
    <source>
        <dbReference type="ARBA" id="ARBA00022989"/>
    </source>
</evidence>
<feature type="transmembrane region" description="Helical" evidence="6">
    <location>
        <begin position="370"/>
        <end position="393"/>
    </location>
</feature>
<dbReference type="RefSeq" id="WP_382365301.1">
    <property type="nucleotide sequence ID" value="NZ_JBHLWV010000026.1"/>
</dbReference>
<evidence type="ECO:0000313" key="7">
    <source>
        <dbReference type="EMBL" id="MFC0316023.1"/>
    </source>
</evidence>
<feature type="transmembrane region" description="Helical" evidence="6">
    <location>
        <begin position="313"/>
        <end position="331"/>
    </location>
</feature>
<feature type="transmembrane region" description="Helical" evidence="6">
    <location>
        <begin position="287"/>
        <end position="306"/>
    </location>
</feature>
<evidence type="ECO:0000256" key="1">
    <source>
        <dbReference type="ARBA" id="ARBA00004651"/>
    </source>
</evidence>
<keyword evidence="4 6" id="KW-1133">Transmembrane helix</keyword>
<evidence type="ECO:0000313" key="8">
    <source>
        <dbReference type="Proteomes" id="UP001589783"/>
    </source>
</evidence>
<evidence type="ECO:0000256" key="5">
    <source>
        <dbReference type="ARBA" id="ARBA00023136"/>
    </source>
</evidence>